<dbReference type="GO" id="GO:0003677">
    <property type="term" value="F:DNA binding"/>
    <property type="evidence" value="ECO:0007669"/>
    <property type="project" value="UniProtKB-UniRule"/>
</dbReference>
<dbReference type="EMBL" id="JAKEIP010000058">
    <property type="protein sequence ID" value="MCF1595194.1"/>
    <property type="molecule type" value="Genomic_DNA"/>
</dbReference>
<keyword evidence="2 4" id="KW-0238">DNA-binding</keyword>
<dbReference type="PROSITE" id="PS50977">
    <property type="entry name" value="HTH_TETR_2"/>
    <property type="match status" value="1"/>
</dbReference>
<gene>
    <name evidence="7" type="ORF">L0P92_16665</name>
</gene>
<dbReference type="RefSeq" id="WP_234763500.1">
    <property type="nucleotide sequence ID" value="NZ_JAKEIP010000058.1"/>
</dbReference>
<dbReference type="PRINTS" id="PR00455">
    <property type="entry name" value="HTHTETR"/>
</dbReference>
<evidence type="ECO:0000256" key="1">
    <source>
        <dbReference type="ARBA" id="ARBA00023015"/>
    </source>
</evidence>
<evidence type="ECO:0000256" key="3">
    <source>
        <dbReference type="ARBA" id="ARBA00023163"/>
    </source>
</evidence>
<accession>A0A9X1TLZ1</accession>
<proteinExistence type="predicted"/>
<comment type="caution">
    <text evidence="7">The sequence shown here is derived from an EMBL/GenBank/DDBJ whole genome shotgun (WGS) entry which is preliminary data.</text>
</comment>
<evidence type="ECO:0000313" key="7">
    <source>
        <dbReference type="EMBL" id="MCF1595194.1"/>
    </source>
</evidence>
<dbReference type="InterPro" id="IPR009057">
    <property type="entry name" value="Homeodomain-like_sf"/>
</dbReference>
<dbReference type="Gene3D" id="1.10.357.10">
    <property type="entry name" value="Tetracycline Repressor, domain 2"/>
    <property type="match status" value="1"/>
</dbReference>
<dbReference type="AlphaFoldDB" id="A0A9X1TLZ1"/>
<dbReference type="PANTHER" id="PTHR47506">
    <property type="entry name" value="TRANSCRIPTIONAL REGULATORY PROTEIN"/>
    <property type="match status" value="1"/>
</dbReference>
<keyword evidence="3" id="KW-0804">Transcription</keyword>
<feature type="DNA-binding region" description="H-T-H motif" evidence="4">
    <location>
        <begin position="38"/>
        <end position="57"/>
    </location>
</feature>
<evidence type="ECO:0000256" key="5">
    <source>
        <dbReference type="SAM" id="MobiDB-lite"/>
    </source>
</evidence>
<reference evidence="7" key="1">
    <citation type="submission" date="2022-01" db="EMBL/GenBank/DDBJ databases">
        <title>Draft Genome Sequences of Seven Type Strains of the Genus Streptomyces.</title>
        <authorList>
            <person name="Aziz S."/>
            <person name="Coretto E."/>
            <person name="Chronakova A."/>
            <person name="Sproer C."/>
            <person name="Huber K."/>
            <person name="Nouioui I."/>
            <person name="Gross H."/>
        </authorList>
    </citation>
    <scope>NUCLEOTIDE SEQUENCE</scope>
    <source>
        <strain evidence="7">DSM 103493</strain>
    </source>
</reference>
<feature type="domain" description="HTH tetR-type" evidence="6">
    <location>
        <begin position="15"/>
        <end position="75"/>
    </location>
</feature>
<dbReference type="InterPro" id="IPR001647">
    <property type="entry name" value="HTH_TetR"/>
</dbReference>
<protein>
    <submittedName>
        <fullName evidence="7">TetR/AcrR family transcriptional regulator</fullName>
    </submittedName>
</protein>
<evidence type="ECO:0000259" key="6">
    <source>
        <dbReference type="PROSITE" id="PS50977"/>
    </source>
</evidence>
<dbReference type="Pfam" id="PF00440">
    <property type="entry name" value="TetR_N"/>
    <property type="match status" value="1"/>
</dbReference>
<evidence type="ECO:0000313" key="8">
    <source>
        <dbReference type="Proteomes" id="UP001139384"/>
    </source>
</evidence>
<dbReference type="SUPFAM" id="SSF48498">
    <property type="entry name" value="Tetracyclin repressor-like, C-terminal domain"/>
    <property type="match status" value="1"/>
</dbReference>
<organism evidence="7 8">
    <name type="scientific">Streptomyces muensis</name>
    <dbReference type="NCBI Taxonomy" id="1077944"/>
    <lineage>
        <taxon>Bacteria</taxon>
        <taxon>Bacillati</taxon>
        <taxon>Actinomycetota</taxon>
        <taxon>Actinomycetes</taxon>
        <taxon>Kitasatosporales</taxon>
        <taxon>Streptomycetaceae</taxon>
        <taxon>Streptomyces</taxon>
    </lineage>
</organism>
<sequence length="200" mass="21522">MEAQEPKAPASRTRGGPRDRVRAAADDLFAREGIPATGVNLLIERADVAKASFYHAFKSKNDLVDDYLERQHNVTLGRLRLVEESDDPLAVKMGRVFDLLSTAAAQSVYRGCAFVVAATEMPQADLPAQKWARTHKLAVLATIRKMIEKAGSADAAEISEQIAIVYDGALVTAAIRPDSAAIERGRAMALAILAAHNLAS</sequence>
<dbReference type="SUPFAM" id="SSF46689">
    <property type="entry name" value="Homeodomain-like"/>
    <property type="match status" value="1"/>
</dbReference>
<evidence type="ECO:0000256" key="4">
    <source>
        <dbReference type="PROSITE-ProRule" id="PRU00335"/>
    </source>
</evidence>
<dbReference type="InterPro" id="IPR036271">
    <property type="entry name" value="Tet_transcr_reg_TetR-rel_C_sf"/>
</dbReference>
<keyword evidence="1" id="KW-0805">Transcription regulation</keyword>
<evidence type="ECO:0000256" key="2">
    <source>
        <dbReference type="ARBA" id="ARBA00023125"/>
    </source>
</evidence>
<feature type="region of interest" description="Disordered" evidence="5">
    <location>
        <begin position="1"/>
        <end position="20"/>
    </location>
</feature>
<keyword evidence="8" id="KW-1185">Reference proteome</keyword>
<name>A0A9X1TLZ1_STRM4</name>
<dbReference type="PANTHER" id="PTHR47506:SF1">
    <property type="entry name" value="HTH-TYPE TRANSCRIPTIONAL REGULATOR YJDC"/>
    <property type="match status" value="1"/>
</dbReference>
<dbReference type="Proteomes" id="UP001139384">
    <property type="component" value="Unassembled WGS sequence"/>
</dbReference>